<sequence length="196" mass="21697">MRVVGLEDMMEAAQLAEEKIEMAKGGPHPYLKETAKTTQKFSPKHSENPTSKMARKEKGLCYRCDEPFSKGHRCKNKELRLCVVADDLDDAEMGEIEDEGEMVEVSPVVELSLNSVVGLTTSGTFKIKGTVEDREIVVMIDCGATQFHLLKTGRGAKHPYSRDDQLWGHHGIRKGKPRRGDVHRGDCGASRVNSSG</sequence>
<proteinExistence type="predicted"/>
<evidence type="ECO:0000313" key="2">
    <source>
        <dbReference type="EMBL" id="KAA0046074.1"/>
    </source>
</evidence>
<dbReference type="AlphaFoldDB" id="A0A5D3CDU7"/>
<feature type="region of interest" description="Disordered" evidence="1">
    <location>
        <begin position="161"/>
        <end position="196"/>
    </location>
</feature>
<evidence type="ECO:0000313" key="5">
    <source>
        <dbReference type="Proteomes" id="UP000321947"/>
    </source>
</evidence>
<evidence type="ECO:0000256" key="1">
    <source>
        <dbReference type="SAM" id="MobiDB-lite"/>
    </source>
</evidence>
<evidence type="ECO:0000313" key="4">
    <source>
        <dbReference type="Proteomes" id="UP000321393"/>
    </source>
</evidence>
<dbReference type="EMBL" id="SSTE01014389">
    <property type="protein sequence ID" value="KAA0046074.1"/>
    <property type="molecule type" value="Genomic_DNA"/>
</dbReference>
<organism evidence="3 5">
    <name type="scientific">Cucumis melo var. makuwa</name>
    <name type="common">Oriental melon</name>
    <dbReference type="NCBI Taxonomy" id="1194695"/>
    <lineage>
        <taxon>Eukaryota</taxon>
        <taxon>Viridiplantae</taxon>
        <taxon>Streptophyta</taxon>
        <taxon>Embryophyta</taxon>
        <taxon>Tracheophyta</taxon>
        <taxon>Spermatophyta</taxon>
        <taxon>Magnoliopsida</taxon>
        <taxon>eudicotyledons</taxon>
        <taxon>Gunneridae</taxon>
        <taxon>Pentapetalae</taxon>
        <taxon>rosids</taxon>
        <taxon>fabids</taxon>
        <taxon>Cucurbitales</taxon>
        <taxon>Cucurbitaceae</taxon>
        <taxon>Benincaseae</taxon>
        <taxon>Cucumis</taxon>
    </lineage>
</organism>
<accession>A0A5D3CDU7</accession>
<dbReference type="Proteomes" id="UP000321947">
    <property type="component" value="Unassembled WGS sequence"/>
</dbReference>
<protein>
    <submittedName>
        <fullName evidence="3">Ty3-gypsy retrotransposon protein</fullName>
    </submittedName>
</protein>
<gene>
    <name evidence="3" type="ORF">E5676_scaffold499G00300</name>
    <name evidence="2" type="ORF">E6C27_scaffold1096G00300</name>
</gene>
<comment type="caution">
    <text evidence="3">The sequence shown here is derived from an EMBL/GenBank/DDBJ whole genome shotgun (WGS) entry which is preliminary data.</text>
</comment>
<evidence type="ECO:0000313" key="3">
    <source>
        <dbReference type="EMBL" id="TYK09442.1"/>
    </source>
</evidence>
<dbReference type="Proteomes" id="UP000321393">
    <property type="component" value="Unassembled WGS sequence"/>
</dbReference>
<dbReference type="OrthoDB" id="1746660at2759"/>
<reference evidence="4 5" key="1">
    <citation type="submission" date="2019-08" db="EMBL/GenBank/DDBJ databases">
        <title>Draft genome sequences of two oriental melons (Cucumis melo L. var makuwa).</title>
        <authorList>
            <person name="Kwon S.-Y."/>
        </authorList>
    </citation>
    <scope>NUCLEOTIDE SEQUENCE [LARGE SCALE GENOMIC DNA]</scope>
    <source>
        <strain evidence="5">cv. Chang Bougi</strain>
        <strain evidence="4">cv. SW 3</strain>
        <tissue evidence="3">Leaf</tissue>
    </source>
</reference>
<name>A0A5D3CDU7_CUCMM</name>
<dbReference type="EMBL" id="SSTD01011629">
    <property type="protein sequence ID" value="TYK09442.1"/>
    <property type="molecule type" value="Genomic_DNA"/>
</dbReference>